<proteinExistence type="predicted"/>
<dbReference type="AlphaFoldDB" id="A0A0F5V790"/>
<comment type="caution">
    <text evidence="2">The sequence shown here is derived from an EMBL/GenBank/DDBJ whole genome shotgun (WGS) entry which is preliminary data.</text>
</comment>
<evidence type="ECO:0000313" key="3">
    <source>
        <dbReference type="Proteomes" id="UP000033633"/>
    </source>
</evidence>
<organism evidence="2 3">
    <name type="scientific">Photobacterium halotolerans</name>
    <dbReference type="NCBI Taxonomy" id="265726"/>
    <lineage>
        <taxon>Bacteria</taxon>
        <taxon>Pseudomonadati</taxon>
        <taxon>Pseudomonadota</taxon>
        <taxon>Gammaproteobacteria</taxon>
        <taxon>Vibrionales</taxon>
        <taxon>Vibrionaceae</taxon>
        <taxon>Photobacterium</taxon>
    </lineage>
</organism>
<evidence type="ECO:0008006" key="4">
    <source>
        <dbReference type="Google" id="ProtNLM"/>
    </source>
</evidence>
<gene>
    <name evidence="2" type="ORF">KY46_20825</name>
</gene>
<evidence type="ECO:0000313" key="2">
    <source>
        <dbReference type="EMBL" id="KKC98003.1"/>
    </source>
</evidence>
<dbReference type="OrthoDB" id="5903961at2"/>
<evidence type="ECO:0000256" key="1">
    <source>
        <dbReference type="SAM" id="MobiDB-lite"/>
    </source>
</evidence>
<keyword evidence="3" id="KW-1185">Reference proteome</keyword>
<name>A0A0F5V790_9GAMM</name>
<feature type="region of interest" description="Disordered" evidence="1">
    <location>
        <begin position="1"/>
        <end position="34"/>
    </location>
</feature>
<protein>
    <recommendedName>
        <fullName evidence="4">Chromosome partitioning protein ParA</fullName>
    </recommendedName>
</protein>
<dbReference type="Proteomes" id="UP000033633">
    <property type="component" value="Unassembled WGS sequence"/>
</dbReference>
<dbReference type="PATRIC" id="fig|265726.11.peg.2974"/>
<feature type="compositionally biased region" description="Basic and acidic residues" evidence="1">
    <location>
        <begin position="18"/>
        <end position="27"/>
    </location>
</feature>
<accession>A0A0F5V790</accession>
<sequence>MVNIPRLPTATQAPQRPKRTDKQRKAEQAAAPVSQPTVVAKAVAETIKDPAFIEEVQARVQYDSPQGKNKQALSAYLDVLHQAKREEYSHLLGVDFYV</sequence>
<reference evidence="2 3" key="1">
    <citation type="submission" date="2014-12" db="EMBL/GenBank/DDBJ databases">
        <title>Mercury Reductase activity and rhizosphere competence traits in the genome of root associated Photobacterium halotolerans MELD1.</title>
        <authorList>
            <person name="Mathew D.C."/>
            <person name="Huang C.-C."/>
        </authorList>
    </citation>
    <scope>NUCLEOTIDE SEQUENCE [LARGE SCALE GENOMIC DNA]</scope>
    <source>
        <strain evidence="2 3">MELD1</strain>
    </source>
</reference>
<dbReference type="EMBL" id="JWYV01000029">
    <property type="protein sequence ID" value="KKC98003.1"/>
    <property type="molecule type" value="Genomic_DNA"/>
</dbReference>
<dbReference type="RefSeq" id="WP_046222507.1">
    <property type="nucleotide sequence ID" value="NZ_JWYV01000029.1"/>
</dbReference>
<dbReference type="STRING" id="265726.KY46_20825"/>